<keyword evidence="4" id="KW-0675">Receptor</keyword>
<sequence>MGKGLNEIPRGAEHVMSVNYGYNYIADLPDFIFFLNGYRSVHKIELYQNKIANVSQKAFKELKQLKTLDLSGNNISTLDTGTFKWNLKLQKLDLSNNRISFHRVKPFLTSASLETLILTDNRIEQIFEATFVKLPNLRILMMDNNIIFSIEQSSFASMHLHYLSLANTGVYRLGEDMFMNDSYPRVIDLTDTPLANKFDPPLRKVKKEGVINLLALDRYF</sequence>
<dbReference type="InterPro" id="IPR003591">
    <property type="entry name" value="Leu-rich_rpt_typical-subtyp"/>
</dbReference>
<dbReference type="Proteomes" id="UP001153737">
    <property type="component" value="Chromosome 2"/>
</dbReference>
<proteinExistence type="inferred from homology"/>
<evidence type="ECO:0000256" key="2">
    <source>
        <dbReference type="ARBA" id="ARBA00022614"/>
    </source>
</evidence>
<reference evidence="5" key="1">
    <citation type="submission" date="2022-01" db="EMBL/GenBank/DDBJ databases">
        <authorList>
            <person name="King R."/>
        </authorList>
    </citation>
    <scope>NUCLEOTIDE SEQUENCE</scope>
</reference>
<dbReference type="GO" id="GO:0005886">
    <property type="term" value="C:plasma membrane"/>
    <property type="evidence" value="ECO:0007669"/>
    <property type="project" value="TreeGrafter"/>
</dbReference>
<comment type="similarity">
    <text evidence="1">Belongs to the G-protein coupled receptor 2 family. Adhesion G-protein coupled receptor (ADGR) subfamily.</text>
</comment>
<dbReference type="InterPro" id="IPR051963">
    <property type="entry name" value="Adhesion_GPCR_A"/>
</dbReference>
<dbReference type="SMART" id="SM00369">
    <property type="entry name" value="LRR_TYP"/>
    <property type="match status" value="3"/>
</dbReference>
<dbReference type="PROSITE" id="PS51450">
    <property type="entry name" value="LRR"/>
    <property type="match status" value="2"/>
</dbReference>
<dbReference type="OrthoDB" id="676979at2759"/>
<keyword evidence="3" id="KW-0677">Repeat</keyword>
<gene>
    <name evidence="5" type="ORF">PHAECO_LOCUS6251</name>
</gene>
<organism evidence="5 6">
    <name type="scientific">Phaedon cochleariae</name>
    <name type="common">Mustard beetle</name>
    <dbReference type="NCBI Taxonomy" id="80249"/>
    <lineage>
        <taxon>Eukaryota</taxon>
        <taxon>Metazoa</taxon>
        <taxon>Ecdysozoa</taxon>
        <taxon>Arthropoda</taxon>
        <taxon>Hexapoda</taxon>
        <taxon>Insecta</taxon>
        <taxon>Pterygota</taxon>
        <taxon>Neoptera</taxon>
        <taxon>Endopterygota</taxon>
        <taxon>Coleoptera</taxon>
        <taxon>Polyphaga</taxon>
        <taxon>Cucujiformia</taxon>
        <taxon>Chrysomeloidea</taxon>
        <taxon>Chrysomelidae</taxon>
        <taxon>Chrysomelinae</taxon>
        <taxon>Chrysomelini</taxon>
        <taxon>Phaedon</taxon>
    </lineage>
</organism>
<dbReference type="Gene3D" id="3.80.10.10">
    <property type="entry name" value="Ribonuclease Inhibitor"/>
    <property type="match status" value="1"/>
</dbReference>
<protein>
    <submittedName>
        <fullName evidence="5">Uncharacterized protein</fullName>
    </submittedName>
</protein>
<accession>A0A9N9SDX9</accession>
<dbReference type="Pfam" id="PF13855">
    <property type="entry name" value="LRR_8"/>
    <property type="match status" value="2"/>
</dbReference>
<dbReference type="EMBL" id="OU896708">
    <property type="protein sequence ID" value="CAG9819377.1"/>
    <property type="molecule type" value="Genomic_DNA"/>
</dbReference>
<evidence type="ECO:0000256" key="4">
    <source>
        <dbReference type="ARBA" id="ARBA00023170"/>
    </source>
</evidence>
<dbReference type="AlphaFoldDB" id="A0A9N9SDX9"/>
<name>A0A9N9SDX9_PHACE</name>
<evidence type="ECO:0000313" key="5">
    <source>
        <dbReference type="EMBL" id="CAG9819377.1"/>
    </source>
</evidence>
<dbReference type="InterPro" id="IPR001611">
    <property type="entry name" value="Leu-rich_rpt"/>
</dbReference>
<evidence type="ECO:0000313" key="6">
    <source>
        <dbReference type="Proteomes" id="UP001153737"/>
    </source>
</evidence>
<keyword evidence="2" id="KW-0433">Leucine-rich repeat</keyword>
<evidence type="ECO:0000256" key="1">
    <source>
        <dbReference type="ARBA" id="ARBA00007343"/>
    </source>
</evidence>
<dbReference type="SUPFAM" id="SSF52058">
    <property type="entry name" value="L domain-like"/>
    <property type="match status" value="1"/>
</dbReference>
<dbReference type="PANTHER" id="PTHR45930:SF4">
    <property type="entry name" value="ADHESION G PROTEIN-COUPLED RECEPTOR A3"/>
    <property type="match status" value="1"/>
</dbReference>
<dbReference type="InterPro" id="IPR032675">
    <property type="entry name" value="LRR_dom_sf"/>
</dbReference>
<evidence type="ECO:0000256" key="3">
    <source>
        <dbReference type="ARBA" id="ARBA00022737"/>
    </source>
</evidence>
<reference evidence="5" key="2">
    <citation type="submission" date="2022-10" db="EMBL/GenBank/DDBJ databases">
        <authorList>
            <consortium name="ENA_rothamsted_submissions"/>
            <consortium name="culmorum"/>
            <person name="King R."/>
        </authorList>
    </citation>
    <scope>NUCLEOTIDE SEQUENCE</scope>
</reference>
<dbReference type="PANTHER" id="PTHR45930">
    <property type="entry name" value="G-PROTEIN COUPLED RECEPTOR 124-LIKE PROTEIN"/>
    <property type="match status" value="1"/>
</dbReference>
<dbReference type="GO" id="GO:0007166">
    <property type="term" value="P:cell surface receptor signaling pathway"/>
    <property type="evidence" value="ECO:0007669"/>
    <property type="project" value="TreeGrafter"/>
</dbReference>
<keyword evidence="6" id="KW-1185">Reference proteome</keyword>